<dbReference type="PANTHER" id="PTHR43981:SF2">
    <property type="entry name" value="ENOYL-[ACYL-CARRIER-PROTEIN] REDUCTASE, MITOCHONDRIAL"/>
    <property type="match status" value="1"/>
</dbReference>
<dbReference type="AlphaFoldDB" id="A0A6B2L8X9"/>
<keyword evidence="5" id="KW-0521">NADP</keyword>
<feature type="domain" description="Enoyl reductase (ER)" evidence="13">
    <location>
        <begin position="1"/>
        <end position="305"/>
    </location>
</feature>
<dbReference type="FunFam" id="3.40.50.720:FF:000112">
    <property type="entry name" value="Enoyl-[acyl-carrier-protein] reductase 1, mitochondrial"/>
    <property type="match status" value="1"/>
</dbReference>
<dbReference type="Pfam" id="PF00107">
    <property type="entry name" value="ADH_zinc_N"/>
    <property type="match status" value="1"/>
</dbReference>
<evidence type="ECO:0000256" key="3">
    <source>
        <dbReference type="ARBA" id="ARBA00022516"/>
    </source>
</evidence>
<evidence type="ECO:0000256" key="4">
    <source>
        <dbReference type="ARBA" id="ARBA00022832"/>
    </source>
</evidence>
<dbReference type="EC" id="1.3.1.104" evidence="11"/>
<evidence type="ECO:0000259" key="13">
    <source>
        <dbReference type="SMART" id="SM00829"/>
    </source>
</evidence>
<evidence type="ECO:0000256" key="11">
    <source>
        <dbReference type="ARBA" id="ARBA00038963"/>
    </source>
</evidence>
<dbReference type="GO" id="GO:0141148">
    <property type="term" value="F:enoyl-[acyl-carrier-protein] reductase (NADPH) activity"/>
    <property type="evidence" value="ECO:0007669"/>
    <property type="project" value="UniProtKB-EC"/>
</dbReference>
<dbReference type="InterPro" id="IPR011032">
    <property type="entry name" value="GroES-like_sf"/>
</dbReference>
<evidence type="ECO:0000313" key="14">
    <source>
        <dbReference type="EMBL" id="NDV33492.1"/>
    </source>
</evidence>
<dbReference type="SMART" id="SM00829">
    <property type="entry name" value="PKS_ER"/>
    <property type="match status" value="1"/>
</dbReference>
<dbReference type="InterPro" id="IPR013154">
    <property type="entry name" value="ADH-like_N"/>
</dbReference>
<evidence type="ECO:0000256" key="8">
    <source>
        <dbReference type="ARBA" id="ARBA00023098"/>
    </source>
</evidence>
<dbReference type="EMBL" id="GIBP01004523">
    <property type="protein sequence ID" value="NDV33492.1"/>
    <property type="molecule type" value="Transcribed_RNA"/>
</dbReference>
<evidence type="ECO:0000256" key="9">
    <source>
        <dbReference type="ARBA" id="ARBA00023128"/>
    </source>
</evidence>
<organism evidence="14">
    <name type="scientific">Arcella intermedia</name>
    <dbReference type="NCBI Taxonomy" id="1963864"/>
    <lineage>
        <taxon>Eukaryota</taxon>
        <taxon>Amoebozoa</taxon>
        <taxon>Tubulinea</taxon>
        <taxon>Elardia</taxon>
        <taxon>Arcellinida</taxon>
        <taxon>Sphaerothecina</taxon>
        <taxon>Arcellidae</taxon>
        <taxon>Arcella</taxon>
    </lineage>
</organism>
<dbReference type="Gene3D" id="3.40.50.720">
    <property type="entry name" value="NAD(P)-binding Rossmann-like Domain"/>
    <property type="match status" value="1"/>
</dbReference>
<evidence type="ECO:0000256" key="1">
    <source>
        <dbReference type="ARBA" id="ARBA00004173"/>
    </source>
</evidence>
<dbReference type="CDD" id="cd08290">
    <property type="entry name" value="ETR"/>
    <property type="match status" value="1"/>
</dbReference>
<keyword evidence="10" id="KW-0275">Fatty acid biosynthesis</keyword>
<dbReference type="SUPFAM" id="SSF50129">
    <property type="entry name" value="GroES-like"/>
    <property type="match status" value="1"/>
</dbReference>
<comment type="catalytic activity">
    <reaction evidence="12">
        <text>a 2,3-saturated acyl-[ACP] + NADP(+) = a (2E)-enoyl-[ACP] + NADPH + H(+)</text>
        <dbReference type="Rhea" id="RHEA:22564"/>
        <dbReference type="Rhea" id="RHEA-COMP:9925"/>
        <dbReference type="Rhea" id="RHEA-COMP:9926"/>
        <dbReference type="ChEBI" id="CHEBI:15378"/>
        <dbReference type="ChEBI" id="CHEBI:57783"/>
        <dbReference type="ChEBI" id="CHEBI:58349"/>
        <dbReference type="ChEBI" id="CHEBI:78784"/>
        <dbReference type="ChEBI" id="CHEBI:78785"/>
        <dbReference type="EC" id="1.3.1.104"/>
    </reaction>
</comment>
<keyword evidence="6" id="KW-0809">Transit peptide</keyword>
<dbReference type="GO" id="GO:0006633">
    <property type="term" value="P:fatty acid biosynthetic process"/>
    <property type="evidence" value="ECO:0007669"/>
    <property type="project" value="UniProtKB-KW"/>
</dbReference>
<evidence type="ECO:0000256" key="5">
    <source>
        <dbReference type="ARBA" id="ARBA00022857"/>
    </source>
</evidence>
<dbReference type="PANTHER" id="PTHR43981">
    <property type="entry name" value="ENOYL-[ACYL-CARRIER-PROTEIN] REDUCTASE, MITOCHONDRIAL"/>
    <property type="match status" value="1"/>
</dbReference>
<keyword evidence="3" id="KW-0444">Lipid biosynthesis</keyword>
<name>A0A6B2L8X9_9EUKA</name>
<sequence length="307" mass="33712">MAPNGVLLKMIYAPINPVDLDTISGSYPHVPTLPGIGGNEGVAKVLQVGPKTTKVKVGDLVLPSAFGFGTWRDYASCDESQVIAVPKVKDVKLEYLATLSIAPATAFRLLNDFVDLKEGDVIIQNGANGMVGLSVVQLAAARGIKTINVIRRRSDYEELVELIKSYGGYLVCGDDYIRTPEFRGIISDLPKPKLALSCASTSSTELARLLSPGGTLVTYGGMSSKPITLPTSSFIFNDITCKGFWINKWYETQGVEKKQALLEHLVELVENKKLRLWVERHPFAEFDTALYRAIRTTERSRKVLISF</sequence>
<dbReference type="InterPro" id="IPR013149">
    <property type="entry name" value="ADH-like_C"/>
</dbReference>
<dbReference type="InterPro" id="IPR020843">
    <property type="entry name" value="ER"/>
</dbReference>
<accession>A0A6B2L8X9</accession>
<comment type="similarity">
    <text evidence="2">Belongs to the zinc-containing alcohol dehydrogenase family. Quinone oxidoreductase subfamily.</text>
</comment>
<evidence type="ECO:0000256" key="12">
    <source>
        <dbReference type="ARBA" id="ARBA00048843"/>
    </source>
</evidence>
<evidence type="ECO:0000256" key="10">
    <source>
        <dbReference type="ARBA" id="ARBA00023160"/>
    </source>
</evidence>
<protein>
    <recommendedName>
        <fullName evidence="11">enoyl-[acyl-carrier-protein] reductase</fullName>
        <ecNumber evidence="11">1.3.1.104</ecNumber>
    </recommendedName>
</protein>
<keyword evidence="4" id="KW-0276">Fatty acid metabolism</keyword>
<dbReference type="SUPFAM" id="SSF51735">
    <property type="entry name" value="NAD(P)-binding Rossmann-fold domains"/>
    <property type="match status" value="1"/>
</dbReference>
<reference evidence="14" key="1">
    <citation type="journal article" date="2020" name="J. Eukaryot. Microbiol.">
        <title>De novo Sequencing, Assembly and Annotation of the Transcriptome for the Free-Living Testate Amoeba Arcella intermedia.</title>
        <authorList>
            <person name="Ribeiro G.M."/>
            <person name="Porfirio-Sousa A.L."/>
            <person name="Maurer-Alcala X.X."/>
            <person name="Katz L.A."/>
            <person name="Lahr D.J.G."/>
        </authorList>
    </citation>
    <scope>NUCLEOTIDE SEQUENCE</scope>
</reference>
<dbReference type="GO" id="GO:0005739">
    <property type="term" value="C:mitochondrion"/>
    <property type="evidence" value="ECO:0007669"/>
    <property type="project" value="UniProtKB-SubCell"/>
</dbReference>
<dbReference type="InterPro" id="IPR051034">
    <property type="entry name" value="Mito_Enoyl-ACP_Reductase"/>
</dbReference>
<keyword evidence="9" id="KW-0496">Mitochondrion</keyword>
<keyword evidence="8" id="KW-0443">Lipid metabolism</keyword>
<comment type="subcellular location">
    <subcellularLocation>
        <location evidence="1">Mitochondrion</location>
    </subcellularLocation>
</comment>
<evidence type="ECO:0000256" key="6">
    <source>
        <dbReference type="ARBA" id="ARBA00022946"/>
    </source>
</evidence>
<keyword evidence="7" id="KW-0560">Oxidoreductase</keyword>
<dbReference type="InterPro" id="IPR036291">
    <property type="entry name" value="NAD(P)-bd_dom_sf"/>
</dbReference>
<evidence type="ECO:0000256" key="2">
    <source>
        <dbReference type="ARBA" id="ARBA00010371"/>
    </source>
</evidence>
<dbReference type="Pfam" id="PF08240">
    <property type="entry name" value="ADH_N"/>
    <property type="match status" value="1"/>
</dbReference>
<dbReference type="Gene3D" id="3.90.180.10">
    <property type="entry name" value="Medium-chain alcohol dehydrogenases, catalytic domain"/>
    <property type="match status" value="1"/>
</dbReference>
<proteinExistence type="inferred from homology"/>
<evidence type="ECO:0000256" key="7">
    <source>
        <dbReference type="ARBA" id="ARBA00023002"/>
    </source>
</evidence>